<evidence type="ECO:0000256" key="5">
    <source>
        <dbReference type="ARBA" id="ARBA00022989"/>
    </source>
</evidence>
<comment type="subcellular location">
    <subcellularLocation>
        <location evidence="1 7">Cell membrane</location>
        <topology evidence="1 7">Multi-pass membrane protein</topology>
    </subcellularLocation>
</comment>
<keyword evidence="2" id="KW-0813">Transport</keyword>
<dbReference type="InterPro" id="IPR000390">
    <property type="entry name" value="Small_drug/metabolite_transptr"/>
</dbReference>
<proteinExistence type="inferred from homology"/>
<feature type="transmembrane region" description="Helical" evidence="8">
    <location>
        <begin position="6"/>
        <end position="27"/>
    </location>
</feature>
<organism evidence="9 10">
    <name type="scientific">Brevibacterium jeotgali</name>
    <dbReference type="NCBI Taxonomy" id="1262550"/>
    <lineage>
        <taxon>Bacteria</taxon>
        <taxon>Bacillati</taxon>
        <taxon>Actinomycetota</taxon>
        <taxon>Actinomycetes</taxon>
        <taxon>Micrococcales</taxon>
        <taxon>Brevibacteriaceae</taxon>
        <taxon>Brevibacterium</taxon>
    </lineage>
</organism>
<dbReference type="Proteomes" id="UP000234462">
    <property type="component" value="Unassembled WGS sequence"/>
</dbReference>
<keyword evidence="4 7" id="KW-0812">Transmembrane</keyword>
<dbReference type="GO" id="GO:0005886">
    <property type="term" value="C:plasma membrane"/>
    <property type="evidence" value="ECO:0007669"/>
    <property type="project" value="UniProtKB-SubCell"/>
</dbReference>
<keyword evidence="6 8" id="KW-0472">Membrane</keyword>
<feature type="transmembrane region" description="Helical" evidence="8">
    <location>
        <begin position="39"/>
        <end position="60"/>
    </location>
</feature>
<evidence type="ECO:0000256" key="6">
    <source>
        <dbReference type="ARBA" id="ARBA00023136"/>
    </source>
</evidence>
<evidence type="ECO:0000256" key="2">
    <source>
        <dbReference type="ARBA" id="ARBA00022448"/>
    </source>
</evidence>
<feature type="transmembrane region" description="Helical" evidence="8">
    <location>
        <begin position="90"/>
        <end position="110"/>
    </location>
</feature>
<dbReference type="Gene3D" id="1.10.3730.20">
    <property type="match status" value="1"/>
</dbReference>
<dbReference type="InterPro" id="IPR037185">
    <property type="entry name" value="EmrE-like"/>
</dbReference>
<gene>
    <name evidence="9" type="ORF">BJEO58_02581</name>
</gene>
<evidence type="ECO:0000256" key="1">
    <source>
        <dbReference type="ARBA" id="ARBA00004651"/>
    </source>
</evidence>
<name>A0A2H1L956_9MICO</name>
<evidence type="ECO:0000256" key="4">
    <source>
        <dbReference type="ARBA" id="ARBA00022692"/>
    </source>
</evidence>
<keyword evidence="5 8" id="KW-1133">Transmembrane helix</keyword>
<evidence type="ECO:0000313" key="10">
    <source>
        <dbReference type="Proteomes" id="UP000234462"/>
    </source>
</evidence>
<evidence type="ECO:0000256" key="8">
    <source>
        <dbReference type="SAM" id="Phobius"/>
    </source>
</evidence>
<keyword evidence="10" id="KW-1185">Reference proteome</keyword>
<protein>
    <submittedName>
        <fullName evidence="9">Quaternary ammonium compound-resistance protein SugE</fullName>
    </submittedName>
</protein>
<evidence type="ECO:0000313" key="9">
    <source>
        <dbReference type="EMBL" id="SMY12973.1"/>
    </source>
</evidence>
<dbReference type="PANTHER" id="PTHR30561:SF0">
    <property type="entry name" value="GUANIDINIUM EXPORTER"/>
    <property type="match status" value="1"/>
</dbReference>
<comment type="similarity">
    <text evidence="7">Belongs to the drug/metabolite transporter (DMT) superfamily. Small multidrug resistance (SMR) (TC 2.A.7.1) family.</text>
</comment>
<dbReference type="GO" id="GO:0022857">
    <property type="term" value="F:transmembrane transporter activity"/>
    <property type="evidence" value="ECO:0007669"/>
    <property type="project" value="InterPro"/>
</dbReference>
<accession>A0A2H1L956</accession>
<dbReference type="PANTHER" id="PTHR30561">
    <property type="entry name" value="SMR FAMILY PROTON-DEPENDENT DRUG EFFLUX TRANSPORTER SUGE"/>
    <property type="match status" value="1"/>
</dbReference>
<dbReference type="Pfam" id="PF00893">
    <property type="entry name" value="Multi_Drug_Res"/>
    <property type="match status" value="1"/>
</dbReference>
<feature type="transmembrane region" description="Helical" evidence="8">
    <location>
        <begin position="66"/>
        <end position="83"/>
    </location>
</feature>
<dbReference type="SUPFAM" id="SSF103481">
    <property type="entry name" value="Multidrug resistance efflux transporter EmrE"/>
    <property type="match status" value="1"/>
</dbReference>
<dbReference type="RefSeq" id="WP_246076032.1">
    <property type="nucleotide sequence ID" value="NZ_FXZM01000014.1"/>
</dbReference>
<evidence type="ECO:0000256" key="7">
    <source>
        <dbReference type="RuleBase" id="RU003942"/>
    </source>
</evidence>
<keyword evidence="3" id="KW-1003">Cell membrane</keyword>
<sequence>MSLVLPSAVAWAVLIASGAFETMWAYALAADHLRMRRRIVLFLVGTVISMGGLSIALGTIPVGSGYAVWVGIGAVTTLAFAIFRREESLSWVRALFAAILLSGVVGLQVVS</sequence>
<dbReference type="EMBL" id="FXZM01000014">
    <property type="protein sequence ID" value="SMY12973.1"/>
    <property type="molecule type" value="Genomic_DNA"/>
</dbReference>
<dbReference type="AlphaFoldDB" id="A0A2H1L956"/>
<dbReference type="InterPro" id="IPR045324">
    <property type="entry name" value="Small_multidrug_res"/>
</dbReference>
<evidence type="ECO:0000256" key="3">
    <source>
        <dbReference type="ARBA" id="ARBA00022475"/>
    </source>
</evidence>
<reference evidence="10" key="1">
    <citation type="submission" date="2017-03" db="EMBL/GenBank/DDBJ databases">
        <authorList>
            <person name="Monnet C."/>
        </authorList>
    </citation>
    <scope>NUCLEOTIDE SEQUENCE [LARGE SCALE GENOMIC DNA]</scope>
    <source>
        <strain evidence="10">SJ5-8</strain>
    </source>
</reference>